<reference evidence="1" key="2">
    <citation type="journal article" date="2015" name="Data Brief">
        <title>Shoot transcriptome of the giant reed, Arundo donax.</title>
        <authorList>
            <person name="Barrero R.A."/>
            <person name="Guerrero F.D."/>
            <person name="Moolhuijzen P."/>
            <person name="Goolsby J.A."/>
            <person name="Tidwell J."/>
            <person name="Bellgard S.E."/>
            <person name="Bellgard M.I."/>
        </authorList>
    </citation>
    <scope>NUCLEOTIDE SEQUENCE</scope>
    <source>
        <tissue evidence="1">Shoot tissue taken approximately 20 cm above the soil surface</tissue>
    </source>
</reference>
<sequence length="54" mass="6216">MRRSPTSICTHYAQITGFHFSSNLIMKLAARGHKRERRNAPLIHRLVNLIISTT</sequence>
<dbReference type="AlphaFoldDB" id="A0A0A9C8R5"/>
<protein>
    <submittedName>
        <fullName evidence="1">Uncharacterized protein</fullName>
    </submittedName>
</protein>
<evidence type="ECO:0000313" key="1">
    <source>
        <dbReference type="EMBL" id="JAD69795.1"/>
    </source>
</evidence>
<name>A0A0A9C8R5_ARUDO</name>
<dbReference type="EMBL" id="GBRH01228100">
    <property type="protein sequence ID" value="JAD69795.1"/>
    <property type="molecule type" value="Transcribed_RNA"/>
</dbReference>
<accession>A0A0A9C8R5</accession>
<reference evidence="1" key="1">
    <citation type="submission" date="2014-09" db="EMBL/GenBank/DDBJ databases">
        <authorList>
            <person name="Magalhaes I.L.F."/>
            <person name="Oliveira U."/>
            <person name="Santos F.R."/>
            <person name="Vidigal T.H.D.A."/>
            <person name="Brescovit A.D."/>
            <person name="Santos A.J."/>
        </authorList>
    </citation>
    <scope>NUCLEOTIDE SEQUENCE</scope>
    <source>
        <tissue evidence="1">Shoot tissue taken approximately 20 cm above the soil surface</tissue>
    </source>
</reference>
<proteinExistence type="predicted"/>
<organism evidence="1">
    <name type="scientific">Arundo donax</name>
    <name type="common">Giant reed</name>
    <name type="synonym">Donax arundinaceus</name>
    <dbReference type="NCBI Taxonomy" id="35708"/>
    <lineage>
        <taxon>Eukaryota</taxon>
        <taxon>Viridiplantae</taxon>
        <taxon>Streptophyta</taxon>
        <taxon>Embryophyta</taxon>
        <taxon>Tracheophyta</taxon>
        <taxon>Spermatophyta</taxon>
        <taxon>Magnoliopsida</taxon>
        <taxon>Liliopsida</taxon>
        <taxon>Poales</taxon>
        <taxon>Poaceae</taxon>
        <taxon>PACMAD clade</taxon>
        <taxon>Arundinoideae</taxon>
        <taxon>Arundineae</taxon>
        <taxon>Arundo</taxon>
    </lineage>
</organism>